<proteinExistence type="predicted"/>
<feature type="transmembrane region" description="Helical" evidence="1">
    <location>
        <begin position="57"/>
        <end position="76"/>
    </location>
</feature>
<keyword evidence="1" id="KW-0472">Membrane</keyword>
<evidence type="ECO:0000256" key="1">
    <source>
        <dbReference type="SAM" id="Phobius"/>
    </source>
</evidence>
<protein>
    <recommendedName>
        <fullName evidence="4">Major facilitator superfamily (MFS) profile domain-containing protein</fullName>
    </recommendedName>
</protein>
<evidence type="ECO:0000313" key="2">
    <source>
        <dbReference type="EMBL" id="MCZ0857043.1"/>
    </source>
</evidence>
<reference evidence="2" key="1">
    <citation type="submission" date="2022-10" db="EMBL/GenBank/DDBJ databases">
        <title>Genome sequence of Actinomyces israelii ATCC 10048.</title>
        <authorList>
            <person name="Watt R.M."/>
            <person name="Tong W.M."/>
        </authorList>
    </citation>
    <scope>NUCLEOTIDE SEQUENCE</scope>
    <source>
        <strain evidence="2">ATCC 10048</strain>
    </source>
</reference>
<keyword evidence="1" id="KW-1133">Transmembrane helix</keyword>
<accession>A0ABT4I7E7</accession>
<evidence type="ECO:0000313" key="3">
    <source>
        <dbReference type="Proteomes" id="UP001072034"/>
    </source>
</evidence>
<feature type="transmembrane region" description="Helical" evidence="1">
    <location>
        <begin position="144"/>
        <end position="163"/>
    </location>
</feature>
<keyword evidence="1" id="KW-0812">Transmembrane</keyword>
<dbReference type="EMBL" id="JAPTMY010000004">
    <property type="protein sequence ID" value="MCZ0857043.1"/>
    <property type="molecule type" value="Genomic_DNA"/>
</dbReference>
<comment type="caution">
    <text evidence="2">The sequence shown here is derived from an EMBL/GenBank/DDBJ whole genome shotgun (WGS) entry which is preliminary data.</text>
</comment>
<name>A0ABT4I7E7_9ACTO</name>
<feature type="transmembrane region" description="Helical" evidence="1">
    <location>
        <begin position="82"/>
        <end position="103"/>
    </location>
</feature>
<dbReference type="RefSeq" id="WP_268916709.1">
    <property type="nucleotide sequence ID" value="NZ_JAPTMY010000004.1"/>
</dbReference>
<sequence length="169" mass="16910">MPAMATATAGLTIAQFLGVPVGSPLAVRSTSDPFVVVGTAGALVEPRIVRRVGQGRALLGGSACYVLVYAVVAASPVRWARIGLLAGAFVGGGALFPVMMSLFQELTVSARGRVSALASVLMYAGSTLTGIVGGPLLAALPSSWGVSLLALGTTLVTLGPWAASGSRRS</sequence>
<gene>
    <name evidence="2" type="ORF">OHJ16_03140</name>
</gene>
<dbReference type="SUPFAM" id="SSF103473">
    <property type="entry name" value="MFS general substrate transporter"/>
    <property type="match status" value="1"/>
</dbReference>
<evidence type="ECO:0008006" key="4">
    <source>
        <dbReference type="Google" id="ProtNLM"/>
    </source>
</evidence>
<feature type="transmembrane region" description="Helical" evidence="1">
    <location>
        <begin position="115"/>
        <end position="138"/>
    </location>
</feature>
<dbReference type="Proteomes" id="UP001072034">
    <property type="component" value="Unassembled WGS sequence"/>
</dbReference>
<organism evidence="2 3">
    <name type="scientific">Actinomyces israelii</name>
    <dbReference type="NCBI Taxonomy" id="1659"/>
    <lineage>
        <taxon>Bacteria</taxon>
        <taxon>Bacillati</taxon>
        <taxon>Actinomycetota</taxon>
        <taxon>Actinomycetes</taxon>
        <taxon>Actinomycetales</taxon>
        <taxon>Actinomycetaceae</taxon>
        <taxon>Actinomyces</taxon>
    </lineage>
</organism>
<dbReference type="InterPro" id="IPR036259">
    <property type="entry name" value="MFS_trans_sf"/>
</dbReference>
<dbReference type="Gene3D" id="1.20.1250.20">
    <property type="entry name" value="MFS general substrate transporter like domains"/>
    <property type="match status" value="1"/>
</dbReference>
<keyword evidence="3" id="KW-1185">Reference proteome</keyword>